<keyword evidence="1" id="KW-0863">Zinc-finger</keyword>
<dbReference type="GO" id="GO:0008270">
    <property type="term" value="F:zinc ion binding"/>
    <property type="evidence" value="ECO:0007669"/>
    <property type="project" value="UniProtKB-KW"/>
</dbReference>
<dbReference type="PROSITE" id="PS50158">
    <property type="entry name" value="ZF_CCHC"/>
    <property type="match status" value="1"/>
</dbReference>
<feature type="compositionally biased region" description="Pro residues" evidence="2">
    <location>
        <begin position="274"/>
        <end position="286"/>
    </location>
</feature>
<feature type="compositionally biased region" description="Basic residues" evidence="2">
    <location>
        <begin position="296"/>
        <end position="307"/>
    </location>
</feature>
<organism evidence="4 5">
    <name type="scientific">Chionoecetes opilio</name>
    <name type="common">Atlantic snow crab</name>
    <name type="synonym">Cancer opilio</name>
    <dbReference type="NCBI Taxonomy" id="41210"/>
    <lineage>
        <taxon>Eukaryota</taxon>
        <taxon>Metazoa</taxon>
        <taxon>Ecdysozoa</taxon>
        <taxon>Arthropoda</taxon>
        <taxon>Crustacea</taxon>
        <taxon>Multicrustacea</taxon>
        <taxon>Malacostraca</taxon>
        <taxon>Eumalacostraca</taxon>
        <taxon>Eucarida</taxon>
        <taxon>Decapoda</taxon>
        <taxon>Pleocyemata</taxon>
        <taxon>Brachyura</taxon>
        <taxon>Eubrachyura</taxon>
        <taxon>Majoidea</taxon>
        <taxon>Majidae</taxon>
        <taxon>Chionoecetes</taxon>
    </lineage>
</organism>
<evidence type="ECO:0000313" key="5">
    <source>
        <dbReference type="Proteomes" id="UP000770661"/>
    </source>
</evidence>
<evidence type="ECO:0000256" key="1">
    <source>
        <dbReference type="PROSITE-ProRule" id="PRU00047"/>
    </source>
</evidence>
<evidence type="ECO:0000313" key="4">
    <source>
        <dbReference type="EMBL" id="KAG0723621.1"/>
    </source>
</evidence>
<dbReference type="AlphaFoldDB" id="A0A8J4YHB3"/>
<protein>
    <recommendedName>
        <fullName evidence="3">CCHC-type domain-containing protein</fullName>
    </recommendedName>
</protein>
<evidence type="ECO:0000256" key="2">
    <source>
        <dbReference type="SAM" id="MobiDB-lite"/>
    </source>
</evidence>
<feature type="domain" description="CCHC-type" evidence="3">
    <location>
        <begin position="189"/>
        <end position="205"/>
    </location>
</feature>
<dbReference type="EMBL" id="JACEEZ010008011">
    <property type="protein sequence ID" value="KAG0723621.1"/>
    <property type="molecule type" value="Genomic_DNA"/>
</dbReference>
<keyword evidence="5" id="KW-1185">Reference proteome</keyword>
<gene>
    <name evidence="4" type="ORF">GWK47_042350</name>
</gene>
<keyword evidence="1" id="KW-0479">Metal-binding</keyword>
<feature type="region of interest" description="Disordered" evidence="2">
    <location>
        <begin position="273"/>
        <end position="308"/>
    </location>
</feature>
<dbReference type="Proteomes" id="UP000770661">
    <property type="component" value="Unassembled WGS sequence"/>
</dbReference>
<proteinExistence type="predicted"/>
<keyword evidence="1" id="KW-0862">Zinc</keyword>
<dbReference type="InterPro" id="IPR001878">
    <property type="entry name" value="Znf_CCHC"/>
</dbReference>
<accession>A0A8J4YHB3</accession>
<dbReference type="OrthoDB" id="4230923at2759"/>
<evidence type="ECO:0000259" key="3">
    <source>
        <dbReference type="PROSITE" id="PS50158"/>
    </source>
</evidence>
<comment type="caution">
    <text evidence="4">The sequence shown here is derived from an EMBL/GenBank/DDBJ whole genome shotgun (WGS) entry which is preliminary data.</text>
</comment>
<reference evidence="4" key="1">
    <citation type="submission" date="2020-07" db="EMBL/GenBank/DDBJ databases">
        <title>The High-quality genome of the commercially important snow crab, Chionoecetes opilio.</title>
        <authorList>
            <person name="Jeong J.-H."/>
            <person name="Ryu S."/>
        </authorList>
    </citation>
    <scope>NUCLEOTIDE SEQUENCE</scope>
    <source>
        <strain evidence="4">MADBK_172401_WGS</strain>
        <tissue evidence="4">Digestive gland</tissue>
    </source>
</reference>
<sequence length="506" mass="56902">MTSTRRRPEDPPDDAGFTLQRKRFWVTKHSSQQSGATAAERPFPVWRVVRHDDFPSPYQLVRWLESELRLALKVDVSASGEFLLRGATEDAAATLQEVADGQPRGIVLARREPSRRGVLVGYPTGLPLDPVLEHPLVVSAVRCSYSAGLKRHLPTRQVQLTLQGHVPAVLDLGCFGTFAVRRYIQEPVRCYRCQAFGHYQRQCQRRQELCGVCSGEHCSRACIRLLREGGERPVAWCPNCGARHHAWNRRCPARLRLIPGSTVPRQLQWKEAPLLPPRSTPQPPVPRNEDAAETRRPRRRRRRKRTQRNCLLTPVGDMDVDAQAPVMTQVPAPLEMAAVGGELQLAVAPRHAAASQCRPLTSLVECGTQMEGRLYTYGEKALLLLLVSFEFLVSQESVAVRSRVSHQPALSYVRQALREGRRPGVRLPTERPIDMPAYHRRRGESAWWNVLSLSDDLRLPLLSGELSRLRVDIVGLSETKRPGSGETSSGGYTYYWSGMSNGHREI</sequence>
<dbReference type="GO" id="GO:0003676">
    <property type="term" value="F:nucleic acid binding"/>
    <property type="evidence" value="ECO:0007669"/>
    <property type="project" value="InterPro"/>
</dbReference>
<name>A0A8J4YHB3_CHIOP</name>